<evidence type="ECO:0000256" key="4">
    <source>
        <dbReference type="ARBA" id="ARBA00023125"/>
    </source>
</evidence>
<reference evidence="6 7" key="1">
    <citation type="submission" date="2020-09" db="EMBL/GenBank/DDBJ databases">
        <title>Draft Genome Sequences of Oil-Oxidizing Bacteria Halomonas titanicae, Marinobacter lutaoensis, and Virgibacillus halodenitrificans Isolated from Highly Saline Environments.</title>
        <authorList>
            <person name="Grouzdev D.S."/>
            <person name="Sokolova D.S."/>
            <person name="Semenova E.M."/>
            <person name="Borzenkov I.A."/>
            <person name="Bidzhieva S.K."/>
            <person name="Poltaraus A.B."/>
            <person name="Nazina T.N."/>
        </authorList>
    </citation>
    <scope>NUCLEOTIDE SEQUENCE [LARGE SCALE GENOMIC DNA]</scope>
    <source>
        <strain evidence="6 7">VKM B-3472D</strain>
    </source>
</reference>
<evidence type="ECO:0000256" key="1">
    <source>
        <dbReference type="ARBA" id="ARBA00002486"/>
    </source>
</evidence>
<comment type="similarity">
    <text evidence="2">Belongs to the ROK (NagC/XylR) family.</text>
</comment>
<organism evidence="6 7">
    <name type="scientific">Virgibacillus halodenitrificans</name>
    <name type="common">Bacillus halodenitrificans</name>
    <dbReference type="NCBI Taxonomy" id="1482"/>
    <lineage>
        <taxon>Bacteria</taxon>
        <taxon>Bacillati</taxon>
        <taxon>Bacillota</taxon>
        <taxon>Bacilli</taxon>
        <taxon>Bacillales</taxon>
        <taxon>Bacillaceae</taxon>
        <taxon>Virgibacillus</taxon>
    </lineage>
</organism>
<keyword evidence="3" id="KW-0119">Carbohydrate metabolism</keyword>
<keyword evidence="7" id="KW-1185">Reference proteome</keyword>
<dbReference type="PANTHER" id="PTHR18964">
    <property type="entry name" value="ROK (REPRESSOR, ORF, KINASE) FAMILY"/>
    <property type="match status" value="1"/>
</dbReference>
<dbReference type="Gene3D" id="1.10.10.10">
    <property type="entry name" value="Winged helix-like DNA-binding domain superfamily/Winged helix DNA-binding domain"/>
    <property type="match status" value="1"/>
</dbReference>
<dbReference type="PANTHER" id="PTHR18964:SF149">
    <property type="entry name" value="BIFUNCTIONAL UDP-N-ACETYLGLUCOSAMINE 2-EPIMERASE_N-ACETYLMANNOSAMINE KINASE"/>
    <property type="match status" value="1"/>
</dbReference>
<dbReference type="Pfam" id="PF12802">
    <property type="entry name" value="MarR_2"/>
    <property type="match status" value="1"/>
</dbReference>
<proteinExistence type="inferred from homology"/>
<dbReference type="InterPro" id="IPR011991">
    <property type="entry name" value="ArsR-like_HTH"/>
</dbReference>
<comment type="caution">
    <text evidence="6">The sequence shown here is derived from an EMBL/GenBank/DDBJ whole genome shotgun (WGS) entry which is preliminary data.</text>
</comment>
<dbReference type="InterPro" id="IPR000835">
    <property type="entry name" value="HTH_MarR-typ"/>
</dbReference>
<dbReference type="InterPro" id="IPR036388">
    <property type="entry name" value="WH-like_DNA-bd_sf"/>
</dbReference>
<dbReference type="SUPFAM" id="SSF53067">
    <property type="entry name" value="Actin-like ATPase domain"/>
    <property type="match status" value="1"/>
</dbReference>
<dbReference type="InterPro" id="IPR000600">
    <property type="entry name" value="ROK"/>
</dbReference>
<dbReference type="CDD" id="cd00090">
    <property type="entry name" value="HTH_ARSR"/>
    <property type="match status" value="1"/>
</dbReference>
<dbReference type="InterPro" id="IPR036390">
    <property type="entry name" value="WH_DNA-bd_sf"/>
</dbReference>
<dbReference type="Pfam" id="PF00480">
    <property type="entry name" value="ROK"/>
    <property type="match status" value="1"/>
</dbReference>
<accession>A0ABR7VI49</accession>
<evidence type="ECO:0000256" key="2">
    <source>
        <dbReference type="ARBA" id="ARBA00006479"/>
    </source>
</evidence>
<dbReference type="SUPFAM" id="SSF46785">
    <property type="entry name" value="Winged helix' DNA-binding domain"/>
    <property type="match status" value="1"/>
</dbReference>
<evidence type="ECO:0000313" key="6">
    <source>
        <dbReference type="EMBL" id="MBD1221381.1"/>
    </source>
</evidence>
<dbReference type="Proteomes" id="UP000621631">
    <property type="component" value="Unassembled WGS sequence"/>
</dbReference>
<gene>
    <name evidence="6" type="ORF">IC602_02005</name>
</gene>
<dbReference type="Gene3D" id="3.30.420.40">
    <property type="match status" value="2"/>
</dbReference>
<dbReference type="EMBL" id="JACWEZ010000001">
    <property type="protein sequence ID" value="MBD1221381.1"/>
    <property type="molecule type" value="Genomic_DNA"/>
</dbReference>
<protein>
    <submittedName>
        <fullName evidence="6">ROK family transcriptional regulator</fullName>
    </submittedName>
</protein>
<sequence length="385" mass="42273">MIIKNQEFLKKENQSLVLELILTNGPISRAEIAKQTKMSPTSASRIVGSLLESGLIREVNLSNEGIGRKATYLLPDENSVISVGVELNQHTIHVGFMNFVGELIIQEKHDYTVTDPVETVQFISRKIQSLMQQQGFQKDQIAGVCIGLPGLIEKDKGLVKLSAQFDWKNVLLKEMFEKETGLSVSIDNELKLKALAEYVVYPSPEEKHMAMIGLGAGVGSALVTDGEIYRGEGNFSGEIGHTVVDPYGMSCPCGNFGCLQTYIAEKFLLDEASKTKVVSSLQELVEEADKGEKWARNILDKAVTYAAITINNVVCVFNPDSVVLAGTLIEDHPRIREQILAKCEEQIWTPVVGSFALRTTKLGAEGVVVGAAMSIQKEFIKNLRV</sequence>
<evidence type="ECO:0000256" key="3">
    <source>
        <dbReference type="ARBA" id="ARBA00022629"/>
    </source>
</evidence>
<feature type="domain" description="HTH marR-type" evidence="5">
    <location>
        <begin position="13"/>
        <end position="57"/>
    </location>
</feature>
<dbReference type="InterPro" id="IPR043129">
    <property type="entry name" value="ATPase_NBD"/>
</dbReference>
<name>A0ABR7VI49_VIRHA</name>
<evidence type="ECO:0000259" key="5">
    <source>
        <dbReference type="Pfam" id="PF12802"/>
    </source>
</evidence>
<dbReference type="RefSeq" id="WP_189776814.1">
    <property type="nucleotide sequence ID" value="NZ_JACWEZ010000001.1"/>
</dbReference>
<comment type="function">
    <text evidence="1">Transcriptional repressor of xylose-utilizing enzymes.</text>
</comment>
<dbReference type="InterPro" id="IPR049874">
    <property type="entry name" value="ROK_cs"/>
</dbReference>
<keyword evidence="3" id="KW-0859">Xylose metabolism</keyword>
<keyword evidence="4" id="KW-0238">DNA-binding</keyword>
<evidence type="ECO:0000313" key="7">
    <source>
        <dbReference type="Proteomes" id="UP000621631"/>
    </source>
</evidence>
<dbReference type="PROSITE" id="PS01125">
    <property type="entry name" value="ROK"/>
    <property type="match status" value="1"/>
</dbReference>